<dbReference type="GO" id="GO:0017061">
    <property type="term" value="F:S-methyl-5-thioadenosine phosphorylase activity"/>
    <property type="evidence" value="ECO:0007669"/>
    <property type="project" value="UniProtKB-EC"/>
</dbReference>
<evidence type="ECO:0000256" key="9">
    <source>
        <dbReference type="ARBA" id="ARBA00049893"/>
    </source>
</evidence>
<evidence type="ECO:0000256" key="6">
    <source>
        <dbReference type="ARBA" id="ARBA00022833"/>
    </source>
</evidence>
<dbReference type="Pfam" id="PF02578">
    <property type="entry name" value="Cu-oxidase_4"/>
    <property type="match status" value="1"/>
</dbReference>
<dbReference type="GO" id="GO:0016787">
    <property type="term" value="F:hydrolase activity"/>
    <property type="evidence" value="ECO:0007669"/>
    <property type="project" value="UniProtKB-KW"/>
</dbReference>
<dbReference type="Gene3D" id="3.60.140.10">
    <property type="entry name" value="CNF1/YfiH-like putative cysteine hydrolases"/>
    <property type="match status" value="1"/>
</dbReference>
<evidence type="ECO:0000256" key="2">
    <source>
        <dbReference type="ARBA" id="ARBA00007353"/>
    </source>
</evidence>
<dbReference type="HOGENOM" id="CLU_065784_2_0_5"/>
<dbReference type="CDD" id="cd16833">
    <property type="entry name" value="YfiH"/>
    <property type="match status" value="1"/>
</dbReference>
<comment type="similarity">
    <text evidence="2 10">Belongs to the purine nucleoside phosphorylase YfiH/LACC1 family.</text>
</comment>
<comment type="catalytic activity">
    <reaction evidence="7">
        <text>adenosine + H2O + H(+) = inosine + NH4(+)</text>
        <dbReference type="Rhea" id="RHEA:24408"/>
        <dbReference type="ChEBI" id="CHEBI:15377"/>
        <dbReference type="ChEBI" id="CHEBI:15378"/>
        <dbReference type="ChEBI" id="CHEBI:16335"/>
        <dbReference type="ChEBI" id="CHEBI:17596"/>
        <dbReference type="ChEBI" id="CHEBI:28938"/>
        <dbReference type="EC" id="3.5.4.4"/>
    </reaction>
    <physiologicalReaction direction="left-to-right" evidence="7">
        <dbReference type="Rhea" id="RHEA:24409"/>
    </physiologicalReaction>
</comment>
<evidence type="ECO:0000313" key="12">
    <source>
        <dbReference type="Proteomes" id="UP000004310"/>
    </source>
</evidence>
<dbReference type="EMBL" id="AATP01000006">
    <property type="protein sequence ID" value="EAU40704.1"/>
    <property type="molecule type" value="Genomic_DNA"/>
</dbReference>
<dbReference type="PANTHER" id="PTHR30616:SF2">
    <property type="entry name" value="PURINE NUCLEOSIDE PHOSPHORYLASE LACC1"/>
    <property type="match status" value="1"/>
</dbReference>
<dbReference type="RefSeq" id="WP_007065791.1">
    <property type="nucleotide sequence ID" value="NZ_DS022272.1"/>
</dbReference>
<evidence type="ECO:0000256" key="1">
    <source>
        <dbReference type="ARBA" id="ARBA00000553"/>
    </source>
</evidence>
<comment type="catalytic activity">
    <reaction evidence="9">
        <text>S-methyl-5'-thioadenosine + phosphate = 5-(methylsulfanyl)-alpha-D-ribose 1-phosphate + adenine</text>
        <dbReference type="Rhea" id="RHEA:11852"/>
        <dbReference type="ChEBI" id="CHEBI:16708"/>
        <dbReference type="ChEBI" id="CHEBI:17509"/>
        <dbReference type="ChEBI" id="CHEBI:43474"/>
        <dbReference type="ChEBI" id="CHEBI:58533"/>
        <dbReference type="EC" id="2.4.2.28"/>
    </reaction>
    <physiologicalReaction direction="left-to-right" evidence="9">
        <dbReference type="Rhea" id="RHEA:11853"/>
    </physiologicalReaction>
</comment>
<evidence type="ECO:0000256" key="8">
    <source>
        <dbReference type="ARBA" id="ARBA00048968"/>
    </source>
</evidence>
<name>Q0G089_9HYPH</name>
<evidence type="ECO:0000256" key="5">
    <source>
        <dbReference type="ARBA" id="ARBA00022801"/>
    </source>
</evidence>
<dbReference type="STRING" id="217511.GCA_001463845_01214"/>
<comment type="catalytic activity">
    <reaction evidence="8">
        <text>adenosine + phosphate = alpha-D-ribose 1-phosphate + adenine</text>
        <dbReference type="Rhea" id="RHEA:27642"/>
        <dbReference type="ChEBI" id="CHEBI:16335"/>
        <dbReference type="ChEBI" id="CHEBI:16708"/>
        <dbReference type="ChEBI" id="CHEBI:43474"/>
        <dbReference type="ChEBI" id="CHEBI:57720"/>
        <dbReference type="EC" id="2.4.2.1"/>
    </reaction>
    <physiologicalReaction direction="left-to-right" evidence="8">
        <dbReference type="Rhea" id="RHEA:27643"/>
    </physiologicalReaction>
</comment>
<keyword evidence="12" id="KW-1185">Reference proteome</keyword>
<accession>Q0G089</accession>
<reference evidence="11 12" key="1">
    <citation type="journal article" date="2010" name="J. Bacteriol.">
        <title>Genome sequence of Fulvimarina pelagi HTCC2506T, a Mn(II)-oxidizing alphaproteobacterium possessing an aerobic anoxygenic photosynthetic gene cluster and Xanthorhodopsin.</title>
        <authorList>
            <person name="Kang I."/>
            <person name="Oh H.M."/>
            <person name="Lim S.I."/>
            <person name="Ferriera S."/>
            <person name="Giovannoni S.J."/>
            <person name="Cho J.C."/>
        </authorList>
    </citation>
    <scope>NUCLEOTIDE SEQUENCE [LARGE SCALE GENOMIC DNA]</scope>
    <source>
        <strain evidence="11 12">HTCC2506</strain>
    </source>
</reference>
<dbReference type="Proteomes" id="UP000004310">
    <property type="component" value="Unassembled WGS sequence"/>
</dbReference>
<keyword evidence="4" id="KW-0479">Metal-binding</keyword>
<proteinExistence type="inferred from homology"/>
<keyword evidence="3" id="KW-0808">Transferase</keyword>
<gene>
    <name evidence="11" type="ORF">FP2506_03219</name>
</gene>
<evidence type="ECO:0000256" key="7">
    <source>
        <dbReference type="ARBA" id="ARBA00047989"/>
    </source>
</evidence>
<dbReference type="eggNOG" id="COG1496">
    <property type="taxonomic scope" value="Bacteria"/>
</dbReference>
<dbReference type="NCBIfam" id="TIGR00726">
    <property type="entry name" value="peptidoglycan editing factor PgeF"/>
    <property type="match status" value="1"/>
</dbReference>
<dbReference type="SUPFAM" id="SSF64438">
    <property type="entry name" value="CNF1/YfiH-like putative cysteine hydrolases"/>
    <property type="match status" value="1"/>
</dbReference>
<evidence type="ECO:0000256" key="4">
    <source>
        <dbReference type="ARBA" id="ARBA00022723"/>
    </source>
</evidence>
<dbReference type="InterPro" id="IPR003730">
    <property type="entry name" value="Cu_polyphenol_OxRdtase"/>
</dbReference>
<dbReference type="InterPro" id="IPR011324">
    <property type="entry name" value="Cytotoxic_necrot_fac-like_cat"/>
</dbReference>
<dbReference type="AlphaFoldDB" id="Q0G089"/>
<evidence type="ECO:0000313" key="11">
    <source>
        <dbReference type="EMBL" id="EAU40704.1"/>
    </source>
</evidence>
<sequence>MTARGGSRVLNEIDVETAEAFGPAITHGFFTRGGGVSTDLYASLNMGLGSNDEREAVKENRTRALAYLGIAPDRLATPWQIHSATAVVVDAPFGAERPKADAVVTETPGLAVGVVTADCGPILFADLEAGVVAAAHAGWKGATGGIIEATLEAMIGLGAKLSCITAVLGPTISQANYEVGAERLDEAIEAAGPGARRFFKDGVAAGKYQFDLPGLIIERLRKAGVDGRSVDICTYGDQRFFSFRRATHRGDPDYGRQLSAIAVKG</sequence>
<organism evidence="11 12">
    <name type="scientific">Fulvimarina pelagi HTCC2506</name>
    <dbReference type="NCBI Taxonomy" id="314231"/>
    <lineage>
        <taxon>Bacteria</taxon>
        <taxon>Pseudomonadati</taxon>
        <taxon>Pseudomonadota</taxon>
        <taxon>Alphaproteobacteria</taxon>
        <taxon>Hyphomicrobiales</taxon>
        <taxon>Aurantimonadaceae</taxon>
        <taxon>Fulvimarina</taxon>
    </lineage>
</organism>
<keyword evidence="5" id="KW-0378">Hydrolase</keyword>
<protein>
    <recommendedName>
        <fullName evidence="10">Purine nucleoside phosphorylase</fullName>
    </recommendedName>
</protein>
<evidence type="ECO:0000256" key="10">
    <source>
        <dbReference type="RuleBase" id="RU361274"/>
    </source>
</evidence>
<keyword evidence="6" id="KW-0862">Zinc</keyword>
<comment type="catalytic activity">
    <reaction evidence="1">
        <text>inosine + phosphate = alpha-D-ribose 1-phosphate + hypoxanthine</text>
        <dbReference type="Rhea" id="RHEA:27646"/>
        <dbReference type="ChEBI" id="CHEBI:17368"/>
        <dbReference type="ChEBI" id="CHEBI:17596"/>
        <dbReference type="ChEBI" id="CHEBI:43474"/>
        <dbReference type="ChEBI" id="CHEBI:57720"/>
        <dbReference type="EC" id="2.4.2.1"/>
    </reaction>
    <physiologicalReaction direction="left-to-right" evidence="1">
        <dbReference type="Rhea" id="RHEA:27647"/>
    </physiologicalReaction>
</comment>
<dbReference type="InterPro" id="IPR038371">
    <property type="entry name" value="Cu_polyphenol_OxRdtase_sf"/>
</dbReference>
<evidence type="ECO:0000256" key="3">
    <source>
        <dbReference type="ARBA" id="ARBA00022679"/>
    </source>
</evidence>
<dbReference type="PANTHER" id="PTHR30616">
    <property type="entry name" value="UNCHARACTERIZED PROTEIN YFIH"/>
    <property type="match status" value="1"/>
</dbReference>
<dbReference type="GO" id="GO:0005507">
    <property type="term" value="F:copper ion binding"/>
    <property type="evidence" value="ECO:0007669"/>
    <property type="project" value="TreeGrafter"/>
</dbReference>
<comment type="caution">
    <text evidence="11">The sequence shown here is derived from an EMBL/GenBank/DDBJ whole genome shotgun (WGS) entry which is preliminary data.</text>
</comment>